<evidence type="ECO:0000313" key="2">
    <source>
        <dbReference type="Proteomes" id="UP000644010"/>
    </source>
</evidence>
<dbReference type="InterPro" id="IPR045724">
    <property type="entry name" value="DUF6078"/>
</dbReference>
<dbReference type="EMBL" id="JACOOI010000054">
    <property type="protein sequence ID" value="MBC5646379.1"/>
    <property type="molecule type" value="Genomic_DNA"/>
</dbReference>
<protein>
    <submittedName>
        <fullName evidence="1">Uncharacterized protein</fullName>
    </submittedName>
</protein>
<comment type="caution">
    <text evidence="1">The sequence shown here is derived from an EMBL/GenBank/DDBJ whole genome shotgun (WGS) entry which is preliminary data.</text>
</comment>
<keyword evidence="2" id="KW-1185">Reference proteome</keyword>
<proteinExistence type="predicted"/>
<sequence>MDEPFDYSEVPFDFGMCAAENCPSAATCLRQIALKHTPENILFPRTLNPLAIKKGKGKCKYYKDATKVLNAVGFMRTVNALTLCVADTFRNRMIAYLGRKNYYLKRKGKLPLSLSEQKKVVTLAKELGVVLDEYFDGYIESYNWKI</sequence>
<gene>
    <name evidence="1" type="ORF">H8S77_26300</name>
</gene>
<evidence type="ECO:0000313" key="1">
    <source>
        <dbReference type="EMBL" id="MBC5646379.1"/>
    </source>
</evidence>
<accession>A0ABR7E9C7</accession>
<dbReference type="Proteomes" id="UP000644010">
    <property type="component" value="Unassembled WGS sequence"/>
</dbReference>
<organism evidence="1 2">
    <name type="scientific">Parabacteroides segnis</name>
    <dbReference type="NCBI Taxonomy" id="2763058"/>
    <lineage>
        <taxon>Bacteria</taxon>
        <taxon>Pseudomonadati</taxon>
        <taxon>Bacteroidota</taxon>
        <taxon>Bacteroidia</taxon>
        <taxon>Bacteroidales</taxon>
        <taxon>Tannerellaceae</taxon>
        <taxon>Parabacteroides</taxon>
    </lineage>
</organism>
<dbReference type="Pfam" id="PF19555">
    <property type="entry name" value="DUF6078"/>
    <property type="match status" value="1"/>
</dbReference>
<reference evidence="1 2" key="1">
    <citation type="submission" date="2020-08" db="EMBL/GenBank/DDBJ databases">
        <title>Genome public.</title>
        <authorList>
            <person name="Liu C."/>
            <person name="Sun Q."/>
        </authorList>
    </citation>
    <scope>NUCLEOTIDE SEQUENCE [LARGE SCALE GENOMIC DNA]</scope>
    <source>
        <strain evidence="1 2">BX2</strain>
    </source>
</reference>
<name>A0ABR7E9C7_9BACT</name>